<proteinExistence type="predicted"/>
<protein>
    <submittedName>
        <fullName evidence="3">Uncharacterized protein</fullName>
    </submittedName>
</protein>
<comment type="caution">
    <text evidence="3">The sequence shown here is derived from an EMBL/GenBank/DDBJ whole genome shotgun (WGS) entry which is preliminary data.</text>
</comment>
<keyword evidence="2" id="KW-0472">Membrane</keyword>
<keyword evidence="2" id="KW-1133">Transmembrane helix</keyword>
<evidence type="ECO:0000256" key="2">
    <source>
        <dbReference type="SAM" id="Phobius"/>
    </source>
</evidence>
<gene>
    <name evidence="3" type="ORF">DIS24_g12487</name>
</gene>
<name>A0AA39TV07_9PEZI</name>
<feature type="non-terminal residue" evidence="3">
    <location>
        <position position="1"/>
    </location>
</feature>
<evidence type="ECO:0000313" key="3">
    <source>
        <dbReference type="EMBL" id="KAK0609113.1"/>
    </source>
</evidence>
<reference evidence="3" key="1">
    <citation type="submission" date="2023-06" db="EMBL/GenBank/DDBJ databases">
        <title>Multi-omics analyses reveal the molecular pathogenesis toolkit of Lasiodiplodia hormozganensis, a cross-kingdom pathogen.</title>
        <authorList>
            <person name="Felix C."/>
            <person name="Meneses R."/>
            <person name="Goncalves M.F.M."/>
            <person name="Tilleman L."/>
            <person name="Duarte A.S."/>
            <person name="Jorrin-Novo J.V."/>
            <person name="Van De Peer Y."/>
            <person name="Deforce D."/>
            <person name="Van Nieuwerburgh F."/>
            <person name="Esteves A.C."/>
            <person name="Alves A."/>
        </authorList>
    </citation>
    <scope>NUCLEOTIDE SEQUENCE</scope>
    <source>
        <strain evidence="3">CBS 339.90</strain>
    </source>
</reference>
<organism evidence="3 4">
    <name type="scientific">Lasiodiplodia hormozganensis</name>
    <dbReference type="NCBI Taxonomy" id="869390"/>
    <lineage>
        <taxon>Eukaryota</taxon>
        <taxon>Fungi</taxon>
        <taxon>Dikarya</taxon>
        <taxon>Ascomycota</taxon>
        <taxon>Pezizomycotina</taxon>
        <taxon>Dothideomycetes</taxon>
        <taxon>Dothideomycetes incertae sedis</taxon>
        <taxon>Botryosphaeriales</taxon>
        <taxon>Botryosphaeriaceae</taxon>
        <taxon>Lasiodiplodia</taxon>
    </lineage>
</organism>
<dbReference type="Proteomes" id="UP001175001">
    <property type="component" value="Unassembled WGS sequence"/>
</dbReference>
<evidence type="ECO:0000256" key="1">
    <source>
        <dbReference type="SAM" id="MobiDB-lite"/>
    </source>
</evidence>
<keyword evidence="4" id="KW-1185">Reference proteome</keyword>
<feature type="region of interest" description="Disordered" evidence="1">
    <location>
        <begin position="1"/>
        <end position="69"/>
    </location>
</feature>
<feature type="transmembrane region" description="Helical" evidence="2">
    <location>
        <begin position="268"/>
        <end position="295"/>
    </location>
</feature>
<sequence>AELGVPGAGGREKKVGGEEEEEDEASLVARADEEILTALPGLREQPPQGRPPHLRKTSEAKYGTDQQKKKTLDDAYALYRFMIPPRRIHTRTLAFAGVVRTPVTATIAEMQALWLCAFFDHRLPHLEPSTIPPSPSSLNPDDALPSPKLSTPAVEKGPDDVKLHDDQQQQREMSAISARVRYDAILHARYGAWRYPAGFGGVLPDFFFDTLPLFDLMLAELGLPRWRKGGFVKEVFSSYGPHDYTGLVEEWMEMWKDGRSGGRVEEGFGMGTVVVVGVALLVCVAVMVFLTGWMWSRG</sequence>
<keyword evidence="2" id="KW-0812">Transmembrane</keyword>
<dbReference type="AlphaFoldDB" id="A0AA39TV07"/>
<evidence type="ECO:0000313" key="4">
    <source>
        <dbReference type="Proteomes" id="UP001175001"/>
    </source>
</evidence>
<accession>A0AA39TV07</accession>
<dbReference type="EMBL" id="JAUJDW010000282">
    <property type="protein sequence ID" value="KAK0609113.1"/>
    <property type="molecule type" value="Genomic_DNA"/>
</dbReference>
<feature type="region of interest" description="Disordered" evidence="1">
    <location>
        <begin position="130"/>
        <end position="161"/>
    </location>
</feature>